<dbReference type="RefSeq" id="WP_268611239.1">
    <property type="nucleotide sequence ID" value="NZ_CP113797.1"/>
</dbReference>
<dbReference type="Proteomes" id="UP001163152">
    <property type="component" value="Chromosome"/>
</dbReference>
<dbReference type="GO" id="GO:0005829">
    <property type="term" value="C:cytosol"/>
    <property type="evidence" value="ECO:0007669"/>
    <property type="project" value="TreeGrafter"/>
</dbReference>
<dbReference type="Gene3D" id="3.40.50.261">
    <property type="entry name" value="Succinyl-CoA synthetase domains"/>
    <property type="match status" value="1"/>
</dbReference>
<keyword evidence="3 5" id="KW-0547">Nucleotide-binding</keyword>
<dbReference type="PANTHER" id="PTHR11815:SF10">
    <property type="entry name" value="SUCCINATE--COA LIGASE [GDP-FORMING] SUBUNIT BETA, MITOCHONDRIAL"/>
    <property type="match status" value="1"/>
</dbReference>
<dbReference type="Pfam" id="PF00549">
    <property type="entry name" value="Ligase_CoA"/>
    <property type="match status" value="1"/>
</dbReference>
<dbReference type="GO" id="GO:0042709">
    <property type="term" value="C:succinate-CoA ligase complex"/>
    <property type="evidence" value="ECO:0007669"/>
    <property type="project" value="TreeGrafter"/>
</dbReference>
<evidence type="ECO:0000256" key="4">
    <source>
        <dbReference type="ARBA" id="ARBA00022842"/>
    </source>
</evidence>
<dbReference type="PROSITE" id="PS01217">
    <property type="entry name" value="SUCCINYL_COA_LIG_3"/>
    <property type="match status" value="1"/>
</dbReference>
<evidence type="ECO:0000313" key="7">
    <source>
        <dbReference type="EMBL" id="WAL61285.1"/>
    </source>
</evidence>
<evidence type="ECO:0000256" key="2">
    <source>
        <dbReference type="ARBA" id="ARBA00022723"/>
    </source>
</evidence>
<dbReference type="Gene3D" id="3.30.1490.20">
    <property type="entry name" value="ATP-grasp fold, A domain"/>
    <property type="match status" value="1"/>
</dbReference>
<dbReference type="AlphaFoldDB" id="A0A9E8ZDH1"/>
<keyword evidence="8" id="KW-1185">Reference proteome</keyword>
<gene>
    <name evidence="7" type="ORF">OXH18_04600</name>
</gene>
<dbReference type="PANTHER" id="PTHR11815">
    <property type="entry name" value="SUCCINYL-COA SYNTHETASE BETA CHAIN"/>
    <property type="match status" value="1"/>
</dbReference>
<evidence type="ECO:0000313" key="8">
    <source>
        <dbReference type="Proteomes" id="UP001163152"/>
    </source>
</evidence>
<dbReference type="InterPro" id="IPR017866">
    <property type="entry name" value="Succ-CoA_synthase_bsu_CS"/>
</dbReference>
<dbReference type="InterPro" id="IPR005809">
    <property type="entry name" value="Succ_CoA_ligase-like_bsu"/>
</dbReference>
<dbReference type="Gene3D" id="3.30.470.20">
    <property type="entry name" value="ATP-grasp fold, B domain"/>
    <property type="match status" value="1"/>
</dbReference>
<keyword evidence="1 7" id="KW-0436">Ligase</keyword>
<dbReference type="PIRSF" id="PIRSF001554">
    <property type="entry name" value="SucCS_beta"/>
    <property type="match status" value="1"/>
</dbReference>
<dbReference type="InterPro" id="IPR016102">
    <property type="entry name" value="Succinyl-CoA_synth-like"/>
</dbReference>
<dbReference type="SUPFAM" id="SSF52210">
    <property type="entry name" value="Succinyl-CoA synthetase domains"/>
    <property type="match status" value="1"/>
</dbReference>
<dbReference type="InterPro" id="IPR013650">
    <property type="entry name" value="ATP-grasp_succ-CoA_synth-type"/>
</dbReference>
<protein>
    <submittedName>
        <fullName evidence="7">Succinate--CoA ligase subunit beta</fullName>
    </submittedName>
</protein>
<evidence type="ECO:0000256" key="1">
    <source>
        <dbReference type="ARBA" id="ARBA00022598"/>
    </source>
</evidence>
<dbReference type="Pfam" id="PF08442">
    <property type="entry name" value="ATP-grasp_2"/>
    <property type="match status" value="1"/>
</dbReference>
<keyword evidence="2" id="KW-0479">Metal-binding</keyword>
<evidence type="ECO:0000256" key="3">
    <source>
        <dbReference type="ARBA" id="ARBA00022741"/>
    </source>
</evidence>
<organism evidence="7 8">
    <name type="scientific">Thermocoleostomius sinensis A174</name>
    <dbReference type="NCBI Taxonomy" id="2016057"/>
    <lineage>
        <taxon>Bacteria</taxon>
        <taxon>Bacillati</taxon>
        <taxon>Cyanobacteriota</taxon>
        <taxon>Cyanophyceae</taxon>
        <taxon>Oculatellales</taxon>
        <taxon>Oculatellaceae</taxon>
        <taxon>Thermocoleostomius</taxon>
    </lineage>
</organism>
<dbReference type="GO" id="GO:0006104">
    <property type="term" value="P:succinyl-CoA metabolic process"/>
    <property type="evidence" value="ECO:0007669"/>
    <property type="project" value="TreeGrafter"/>
</dbReference>
<sequence>MELLEYQAKELFRQMGIPVLPSQRIYQPRDLRSLTVPYPIALKSQVHTSRRGKAGGIRFVENTIDAMAVAQTIFHLPIQGNYPELLLAEAKYDAEHEFYLAVVLDSSSRRPVLLGSQYGGEDVEAHLDQMQQVIVEREFSPFYARRLALKMGVEGTLIQSVSAIVEKMYTLFIHYDLDLIEINPLGINVTGDLMALDGKVTINDAALGRHTGLGQLFPSLLSQSSLQTPSGGLNRVELEGNIGVLCNGAGLAMATLDLIHQAKGKPAGFVDVGGEYRQSGSRLSLQESLQHGLDWIQQVPEVTVILINLIGSTFSCLEVANAIADSWNTRVFANGSLVASPQLVVRLVGDDFALAQAHLSSLHVPVFDRLDDAIAYAIKLTI</sequence>
<name>A0A9E8ZDH1_9CYAN</name>
<dbReference type="GO" id="GO:0005524">
    <property type="term" value="F:ATP binding"/>
    <property type="evidence" value="ECO:0007669"/>
    <property type="project" value="UniProtKB-UniRule"/>
</dbReference>
<dbReference type="KEGG" id="tsin:OXH18_04600"/>
<dbReference type="GO" id="GO:0046872">
    <property type="term" value="F:metal ion binding"/>
    <property type="evidence" value="ECO:0007669"/>
    <property type="project" value="UniProtKB-KW"/>
</dbReference>
<dbReference type="GO" id="GO:0004775">
    <property type="term" value="F:succinate-CoA ligase (ADP-forming) activity"/>
    <property type="evidence" value="ECO:0007669"/>
    <property type="project" value="TreeGrafter"/>
</dbReference>
<evidence type="ECO:0000259" key="6">
    <source>
        <dbReference type="PROSITE" id="PS50975"/>
    </source>
</evidence>
<dbReference type="InterPro" id="IPR005811">
    <property type="entry name" value="SUCC_ACL_C"/>
</dbReference>
<reference evidence="7" key="1">
    <citation type="submission" date="2022-12" db="EMBL/GenBank/DDBJ databases">
        <title>Polyphasic identification of a Novel Hot-Spring Cyanobacterium Ocullathermofonsia sinensis gen nov. sp. nov. and Genomic Insights on its Adaptations to the Thermal Habitat.</title>
        <authorList>
            <person name="Daroch M."/>
            <person name="Tang J."/>
            <person name="Jiang Y."/>
        </authorList>
    </citation>
    <scope>NUCLEOTIDE SEQUENCE</scope>
    <source>
        <strain evidence="7">PKUAC-SCTA174</strain>
    </source>
</reference>
<dbReference type="InterPro" id="IPR011761">
    <property type="entry name" value="ATP-grasp"/>
</dbReference>
<dbReference type="EMBL" id="CP113797">
    <property type="protein sequence ID" value="WAL61285.1"/>
    <property type="molecule type" value="Genomic_DNA"/>
</dbReference>
<dbReference type="SUPFAM" id="SSF56059">
    <property type="entry name" value="Glutathione synthetase ATP-binding domain-like"/>
    <property type="match status" value="1"/>
</dbReference>
<dbReference type="InterPro" id="IPR013815">
    <property type="entry name" value="ATP_grasp_subdomain_1"/>
</dbReference>
<proteinExistence type="predicted"/>
<keyword evidence="5" id="KW-0067">ATP-binding</keyword>
<keyword evidence="4" id="KW-0460">Magnesium</keyword>
<feature type="domain" description="ATP-grasp" evidence="6">
    <location>
        <begin position="9"/>
        <end position="211"/>
    </location>
</feature>
<dbReference type="GO" id="GO:0006099">
    <property type="term" value="P:tricarboxylic acid cycle"/>
    <property type="evidence" value="ECO:0007669"/>
    <property type="project" value="InterPro"/>
</dbReference>
<evidence type="ECO:0000256" key="5">
    <source>
        <dbReference type="PROSITE-ProRule" id="PRU00409"/>
    </source>
</evidence>
<dbReference type="PROSITE" id="PS50975">
    <property type="entry name" value="ATP_GRASP"/>
    <property type="match status" value="1"/>
</dbReference>
<accession>A0A9E8ZDH1</accession>